<dbReference type="EMBL" id="BAAAZP010000060">
    <property type="protein sequence ID" value="GAA3665033.1"/>
    <property type="molecule type" value="Genomic_DNA"/>
</dbReference>
<feature type="compositionally biased region" description="Basic and acidic residues" evidence="1">
    <location>
        <begin position="1"/>
        <end position="10"/>
    </location>
</feature>
<evidence type="ECO:0000256" key="1">
    <source>
        <dbReference type="SAM" id="MobiDB-lite"/>
    </source>
</evidence>
<protein>
    <submittedName>
        <fullName evidence="2">Uncharacterized protein</fullName>
    </submittedName>
</protein>
<organism evidence="2 3">
    <name type="scientific">Nonomuraea antimicrobica</name>
    <dbReference type="NCBI Taxonomy" id="561173"/>
    <lineage>
        <taxon>Bacteria</taxon>
        <taxon>Bacillati</taxon>
        <taxon>Actinomycetota</taxon>
        <taxon>Actinomycetes</taxon>
        <taxon>Streptosporangiales</taxon>
        <taxon>Streptosporangiaceae</taxon>
        <taxon>Nonomuraea</taxon>
    </lineage>
</organism>
<accession>A0ABP7BMG2</accession>
<gene>
    <name evidence="2" type="ORF">GCM10022224_031660</name>
</gene>
<dbReference type="Proteomes" id="UP001500902">
    <property type="component" value="Unassembled WGS sequence"/>
</dbReference>
<sequence length="64" mass="7177">MRPLKDEQSSRIRNGGFFPGGGADGIGAEHYRMDGGLPHTSHAFMADPYDPYIPSMLTRIAYYW</sequence>
<proteinExistence type="predicted"/>
<feature type="region of interest" description="Disordered" evidence="1">
    <location>
        <begin position="1"/>
        <end position="22"/>
    </location>
</feature>
<name>A0ABP7BMG2_9ACTN</name>
<evidence type="ECO:0000313" key="2">
    <source>
        <dbReference type="EMBL" id="GAA3665033.1"/>
    </source>
</evidence>
<comment type="caution">
    <text evidence="2">The sequence shown here is derived from an EMBL/GenBank/DDBJ whole genome shotgun (WGS) entry which is preliminary data.</text>
</comment>
<evidence type="ECO:0000313" key="3">
    <source>
        <dbReference type="Proteomes" id="UP001500902"/>
    </source>
</evidence>
<keyword evidence="3" id="KW-1185">Reference proteome</keyword>
<reference evidence="3" key="1">
    <citation type="journal article" date="2019" name="Int. J. Syst. Evol. Microbiol.">
        <title>The Global Catalogue of Microorganisms (GCM) 10K type strain sequencing project: providing services to taxonomists for standard genome sequencing and annotation.</title>
        <authorList>
            <consortium name="The Broad Institute Genomics Platform"/>
            <consortium name="The Broad Institute Genome Sequencing Center for Infectious Disease"/>
            <person name="Wu L."/>
            <person name="Ma J."/>
        </authorList>
    </citation>
    <scope>NUCLEOTIDE SEQUENCE [LARGE SCALE GENOMIC DNA]</scope>
    <source>
        <strain evidence="3">JCM 16904</strain>
    </source>
</reference>